<accession>A0ABR0K3Q4</accession>
<reference evidence="2 3" key="1">
    <citation type="submission" date="2023-08" db="EMBL/GenBank/DDBJ databases">
        <title>Black Yeasts Isolated from many extreme environments.</title>
        <authorList>
            <person name="Coleine C."/>
            <person name="Stajich J.E."/>
            <person name="Selbmann L."/>
        </authorList>
    </citation>
    <scope>NUCLEOTIDE SEQUENCE [LARGE SCALE GENOMIC DNA]</scope>
    <source>
        <strain evidence="2 3">CCFEE 5885</strain>
    </source>
</reference>
<evidence type="ECO:0000313" key="3">
    <source>
        <dbReference type="Proteomes" id="UP001345013"/>
    </source>
</evidence>
<proteinExistence type="predicted"/>
<protein>
    <submittedName>
        <fullName evidence="2">Uncharacterized protein</fullName>
    </submittedName>
</protein>
<evidence type="ECO:0000313" key="2">
    <source>
        <dbReference type="EMBL" id="KAK5083257.1"/>
    </source>
</evidence>
<name>A0ABR0K3Q4_9EURO</name>
<sequence length="73" mass="7676">MLGPGLPVVVALLDFKLAAESEPAVFGRLREEEDFARDRDGVGGSGSAGGITRRLLPFGDNDKGPPDVVLRTP</sequence>
<feature type="region of interest" description="Disordered" evidence="1">
    <location>
        <begin position="36"/>
        <end position="73"/>
    </location>
</feature>
<gene>
    <name evidence="2" type="ORF">LTR24_007820</name>
</gene>
<organism evidence="2 3">
    <name type="scientific">Lithohypha guttulata</name>
    <dbReference type="NCBI Taxonomy" id="1690604"/>
    <lineage>
        <taxon>Eukaryota</taxon>
        <taxon>Fungi</taxon>
        <taxon>Dikarya</taxon>
        <taxon>Ascomycota</taxon>
        <taxon>Pezizomycotina</taxon>
        <taxon>Eurotiomycetes</taxon>
        <taxon>Chaetothyriomycetidae</taxon>
        <taxon>Chaetothyriales</taxon>
        <taxon>Trichomeriaceae</taxon>
        <taxon>Lithohypha</taxon>
    </lineage>
</organism>
<evidence type="ECO:0000256" key="1">
    <source>
        <dbReference type="SAM" id="MobiDB-lite"/>
    </source>
</evidence>
<dbReference type="EMBL" id="JAVRRG010000123">
    <property type="protein sequence ID" value="KAK5083257.1"/>
    <property type="molecule type" value="Genomic_DNA"/>
</dbReference>
<comment type="caution">
    <text evidence="2">The sequence shown here is derived from an EMBL/GenBank/DDBJ whole genome shotgun (WGS) entry which is preliminary data.</text>
</comment>
<keyword evidence="3" id="KW-1185">Reference proteome</keyword>
<dbReference type="Proteomes" id="UP001345013">
    <property type="component" value="Unassembled WGS sequence"/>
</dbReference>